<gene>
    <name evidence="1" type="ORF">Hamer_G008033</name>
</gene>
<reference evidence="1" key="1">
    <citation type="journal article" date="2021" name="Sci. Adv.">
        <title>The American lobster genome reveals insights on longevity, neural, and immune adaptations.</title>
        <authorList>
            <person name="Polinski J.M."/>
            <person name="Zimin A.V."/>
            <person name="Clark K.F."/>
            <person name="Kohn A.B."/>
            <person name="Sadowski N."/>
            <person name="Timp W."/>
            <person name="Ptitsyn A."/>
            <person name="Khanna P."/>
            <person name="Romanova D.Y."/>
            <person name="Williams P."/>
            <person name="Greenwood S.J."/>
            <person name="Moroz L.L."/>
            <person name="Walt D.R."/>
            <person name="Bodnar A.G."/>
        </authorList>
    </citation>
    <scope>NUCLEOTIDE SEQUENCE</scope>
    <source>
        <strain evidence="1">GMGI-L3</strain>
    </source>
</reference>
<feature type="non-terminal residue" evidence="1">
    <location>
        <position position="175"/>
    </location>
</feature>
<organism evidence="1 2">
    <name type="scientific">Homarus americanus</name>
    <name type="common">American lobster</name>
    <dbReference type="NCBI Taxonomy" id="6706"/>
    <lineage>
        <taxon>Eukaryota</taxon>
        <taxon>Metazoa</taxon>
        <taxon>Ecdysozoa</taxon>
        <taxon>Arthropoda</taxon>
        <taxon>Crustacea</taxon>
        <taxon>Multicrustacea</taxon>
        <taxon>Malacostraca</taxon>
        <taxon>Eumalacostraca</taxon>
        <taxon>Eucarida</taxon>
        <taxon>Decapoda</taxon>
        <taxon>Pleocyemata</taxon>
        <taxon>Astacidea</taxon>
        <taxon>Nephropoidea</taxon>
        <taxon>Nephropidae</taxon>
        <taxon>Homarus</taxon>
    </lineage>
</organism>
<protein>
    <submittedName>
        <fullName evidence="1">Uncharacterized protein</fullName>
    </submittedName>
</protein>
<sequence>SNDRCFLLLQSKRNSGYAEGSSQFVVLSHADLEELESELEWRTTATRQCQIHTKVMLLCKQQSSLVEAVGKADEVKFLCACLLIEAFQQTRIFKGLSAFVPHKVLKQTEHVSFIDLPLPHNQSKKDIIDQQYRKVLHLSWAEESFFYDKIPPDSDSFWFGMLQYKNSTGKWPLEE</sequence>
<accession>A0A8J5MT58</accession>
<keyword evidence="2" id="KW-1185">Reference proteome</keyword>
<comment type="caution">
    <text evidence="1">The sequence shown here is derived from an EMBL/GenBank/DDBJ whole genome shotgun (WGS) entry which is preliminary data.</text>
</comment>
<name>A0A8J5MT58_HOMAM</name>
<dbReference type="Proteomes" id="UP000747542">
    <property type="component" value="Unassembled WGS sequence"/>
</dbReference>
<evidence type="ECO:0000313" key="2">
    <source>
        <dbReference type="Proteomes" id="UP000747542"/>
    </source>
</evidence>
<dbReference type="EMBL" id="JAHLQT010027705">
    <property type="protein sequence ID" value="KAG7162484.1"/>
    <property type="molecule type" value="Genomic_DNA"/>
</dbReference>
<evidence type="ECO:0000313" key="1">
    <source>
        <dbReference type="EMBL" id="KAG7162484.1"/>
    </source>
</evidence>
<proteinExistence type="predicted"/>
<feature type="non-terminal residue" evidence="1">
    <location>
        <position position="1"/>
    </location>
</feature>
<dbReference type="AlphaFoldDB" id="A0A8J5MT58"/>